<keyword evidence="2" id="KW-0653">Protein transport</keyword>
<dbReference type="PANTHER" id="PTHR12806">
    <property type="entry name" value="EAP30 SUBUNIT OF ELL COMPLEX"/>
    <property type="match status" value="1"/>
</dbReference>
<dbReference type="Gene3D" id="1.10.10.10">
    <property type="entry name" value="Winged helix-like DNA-binding domain superfamily/Winged helix DNA-binding domain"/>
    <property type="match status" value="2"/>
</dbReference>
<dbReference type="EMBL" id="JALJOU010000069">
    <property type="protein sequence ID" value="KAK9825920.1"/>
    <property type="molecule type" value="Genomic_DNA"/>
</dbReference>
<reference evidence="3 4" key="1">
    <citation type="journal article" date="2024" name="Nat. Commun.">
        <title>Phylogenomics reveals the evolutionary origins of lichenization in chlorophyte algae.</title>
        <authorList>
            <person name="Puginier C."/>
            <person name="Libourel C."/>
            <person name="Otte J."/>
            <person name="Skaloud P."/>
            <person name="Haon M."/>
            <person name="Grisel S."/>
            <person name="Petersen M."/>
            <person name="Berrin J.G."/>
            <person name="Delaux P.M."/>
            <person name="Dal Grande F."/>
            <person name="Keller J."/>
        </authorList>
    </citation>
    <scope>NUCLEOTIDE SEQUENCE [LARGE SCALE GENOMIC DNA]</scope>
    <source>
        <strain evidence="3 4">SAG 245.80</strain>
    </source>
</reference>
<sequence>MRRRPGIQGLKVSAEARDHYKALGQTVADTKLEHVRAQMAAFKQGLEGFALKHREDVRKDPAFRAQFHAMCANVGVDPLASNKGAWAQMLGFGDFYYELGVQVVEACLATRALNGGLLELGSLRRYVSRRRGSRADPVSEDDILRAIGKLGVLGGGFAIVRVGERRLVRSVPGELSTDTNAVLRLAQASGHVAKPQLIQELGWRDERAVEALWALLKEGLALVDDQGPGGQRLYWFPCLAADAGGSVTSEAGA</sequence>
<dbReference type="AlphaFoldDB" id="A0AAW1QXA9"/>
<keyword evidence="2" id="KW-0813">Transport</keyword>
<dbReference type="InterPro" id="IPR036390">
    <property type="entry name" value="WH_DNA-bd_sf"/>
</dbReference>
<dbReference type="InterPro" id="IPR040608">
    <property type="entry name" value="Snf8/Vps36"/>
</dbReference>
<keyword evidence="4" id="KW-1185">Reference proteome</keyword>
<comment type="function">
    <text evidence="2">Component of the endosomal sorting complex required for transport II (ESCRT-II), which is required for multivesicular body (MVB) formation and sorting of endosomal cargo proteins into MVBs.</text>
</comment>
<dbReference type="InterPro" id="IPR036388">
    <property type="entry name" value="WH-like_DNA-bd_sf"/>
</dbReference>
<comment type="subunit">
    <text evidence="2">Component of the endosomal sorting complex required for transport II (ESCRT-II).</text>
</comment>
<protein>
    <recommendedName>
        <fullName evidence="2">Vacuolar protein sorting-associated protein</fullName>
    </recommendedName>
</protein>
<comment type="similarity">
    <text evidence="1 2">Belongs to the SNF8 family.</text>
</comment>
<organism evidence="3 4">
    <name type="scientific">Elliptochloris bilobata</name>
    <dbReference type="NCBI Taxonomy" id="381761"/>
    <lineage>
        <taxon>Eukaryota</taxon>
        <taxon>Viridiplantae</taxon>
        <taxon>Chlorophyta</taxon>
        <taxon>core chlorophytes</taxon>
        <taxon>Trebouxiophyceae</taxon>
        <taxon>Trebouxiophyceae incertae sedis</taxon>
        <taxon>Elliptochloris clade</taxon>
        <taxon>Elliptochloris</taxon>
    </lineage>
</organism>
<dbReference type="InterPro" id="IPR016689">
    <property type="entry name" value="ESCRT-2_cplx_Snf8"/>
</dbReference>
<gene>
    <name evidence="3" type="ORF">WJX81_006758</name>
</gene>
<dbReference type="FunFam" id="1.10.10.10:FF:000085">
    <property type="entry name" value="Vacuolar-sorting protein SNF8"/>
    <property type="match status" value="1"/>
</dbReference>
<name>A0AAW1QXA9_9CHLO</name>
<evidence type="ECO:0000313" key="3">
    <source>
        <dbReference type="EMBL" id="KAK9825920.1"/>
    </source>
</evidence>
<dbReference type="PANTHER" id="PTHR12806:SF0">
    <property type="entry name" value="VACUOLAR-SORTING PROTEIN SNF8"/>
    <property type="match status" value="1"/>
</dbReference>
<dbReference type="PIRSF" id="PIRSF017215">
    <property type="entry name" value="ESCRT2_Vps22"/>
    <property type="match status" value="1"/>
</dbReference>
<dbReference type="Gene3D" id="6.10.140.180">
    <property type="match status" value="1"/>
</dbReference>
<evidence type="ECO:0000313" key="4">
    <source>
        <dbReference type="Proteomes" id="UP001445335"/>
    </source>
</evidence>
<comment type="caution">
    <text evidence="3">The sequence shown here is derived from an EMBL/GenBank/DDBJ whole genome shotgun (WGS) entry which is preliminary data.</text>
</comment>
<dbReference type="Pfam" id="PF04157">
    <property type="entry name" value="EAP30"/>
    <property type="match status" value="1"/>
</dbReference>
<dbReference type="SUPFAM" id="SSF46785">
    <property type="entry name" value="Winged helix' DNA-binding domain"/>
    <property type="match status" value="2"/>
</dbReference>
<dbReference type="GO" id="GO:0000814">
    <property type="term" value="C:ESCRT II complex"/>
    <property type="evidence" value="ECO:0007669"/>
    <property type="project" value="UniProtKB-UniRule"/>
</dbReference>
<evidence type="ECO:0000256" key="1">
    <source>
        <dbReference type="ARBA" id="ARBA00009834"/>
    </source>
</evidence>
<proteinExistence type="inferred from homology"/>
<evidence type="ECO:0000256" key="2">
    <source>
        <dbReference type="PIRNR" id="PIRNR017215"/>
    </source>
</evidence>
<accession>A0AAW1QXA9</accession>
<dbReference type="Proteomes" id="UP001445335">
    <property type="component" value="Unassembled WGS sequence"/>
</dbReference>
<dbReference type="GO" id="GO:0043328">
    <property type="term" value="P:protein transport to vacuole involved in ubiquitin-dependent protein catabolic process via the multivesicular body sorting pathway"/>
    <property type="evidence" value="ECO:0007669"/>
    <property type="project" value="TreeGrafter"/>
</dbReference>